<proteinExistence type="predicted"/>
<gene>
    <name evidence="1" type="ORF">QQF64_019625</name>
</gene>
<name>A0ABR3LJC2_9TELE</name>
<dbReference type="EMBL" id="JAYMGO010000022">
    <property type="protein sequence ID" value="KAL1251829.1"/>
    <property type="molecule type" value="Genomic_DNA"/>
</dbReference>
<keyword evidence="2" id="KW-1185">Reference proteome</keyword>
<sequence length="81" mass="9331">MSKDAEKYKERAKSLMDVSVDMQDYTLSDVTDPGFGNTLMLFAHHLPRLTTKPVSEKGKMKHWKYVVAIYHSISSLIDERL</sequence>
<dbReference type="Proteomes" id="UP001558613">
    <property type="component" value="Unassembled WGS sequence"/>
</dbReference>
<evidence type="ECO:0000313" key="2">
    <source>
        <dbReference type="Proteomes" id="UP001558613"/>
    </source>
</evidence>
<organism evidence="1 2">
    <name type="scientific">Cirrhinus molitorella</name>
    <name type="common">mud carp</name>
    <dbReference type="NCBI Taxonomy" id="172907"/>
    <lineage>
        <taxon>Eukaryota</taxon>
        <taxon>Metazoa</taxon>
        <taxon>Chordata</taxon>
        <taxon>Craniata</taxon>
        <taxon>Vertebrata</taxon>
        <taxon>Euteleostomi</taxon>
        <taxon>Actinopterygii</taxon>
        <taxon>Neopterygii</taxon>
        <taxon>Teleostei</taxon>
        <taxon>Ostariophysi</taxon>
        <taxon>Cypriniformes</taxon>
        <taxon>Cyprinidae</taxon>
        <taxon>Labeoninae</taxon>
        <taxon>Labeonini</taxon>
        <taxon>Cirrhinus</taxon>
    </lineage>
</organism>
<evidence type="ECO:0000313" key="1">
    <source>
        <dbReference type="EMBL" id="KAL1251829.1"/>
    </source>
</evidence>
<reference evidence="1 2" key="1">
    <citation type="submission" date="2023-09" db="EMBL/GenBank/DDBJ databases">
        <authorList>
            <person name="Wang M."/>
        </authorList>
    </citation>
    <scope>NUCLEOTIDE SEQUENCE [LARGE SCALE GENOMIC DNA]</scope>
    <source>
        <strain evidence="1">GT-2023</strain>
        <tissue evidence="1">Liver</tissue>
    </source>
</reference>
<accession>A0ABR3LJC2</accession>
<protein>
    <submittedName>
        <fullName evidence="1">Uncharacterized protein</fullName>
    </submittedName>
</protein>
<comment type="caution">
    <text evidence="1">The sequence shown here is derived from an EMBL/GenBank/DDBJ whole genome shotgun (WGS) entry which is preliminary data.</text>
</comment>